<protein>
    <recommendedName>
        <fullName evidence="4">Integral membrane protein</fullName>
    </recommendedName>
</protein>
<comment type="caution">
    <text evidence="2">The sequence shown here is derived from an EMBL/GenBank/DDBJ whole genome shotgun (WGS) entry which is preliminary data.</text>
</comment>
<reference evidence="2 3" key="1">
    <citation type="journal article" date="2018" name="IMA Fungus">
        <title>IMA Genome-F 9: Draft genome sequence of Annulohypoxylon stygium, Aspergillus mulundensis, Berkeleyomyces basicola (syn. Thielaviopsis basicola), Ceratocystis smalleyi, two Cercospora beticola strains, Coleophoma cylindrospora, Fusarium fracticaudum, Phialophora cf. hyalina, and Morchella septimelata.</title>
        <authorList>
            <person name="Wingfield B.D."/>
            <person name="Bills G.F."/>
            <person name="Dong Y."/>
            <person name="Huang W."/>
            <person name="Nel W.J."/>
            <person name="Swalarsk-Parry B.S."/>
            <person name="Vaghefi N."/>
            <person name="Wilken P.M."/>
            <person name="An Z."/>
            <person name="de Beer Z.W."/>
            <person name="De Vos L."/>
            <person name="Chen L."/>
            <person name="Duong T.A."/>
            <person name="Gao Y."/>
            <person name="Hammerbacher A."/>
            <person name="Kikkert J.R."/>
            <person name="Li Y."/>
            <person name="Li H."/>
            <person name="Li K."/>
            <person name="Li Q."/>
            <person name="Liu X."/>
            <person name="Ma X."/>
            <person name="Naidoo K."/>
            <person name="Pethybridge S.J."/>
            <person name="Sun J."/>
            <person name="Steenkamp E.T."/>
            <person name="van der Nest M.A."/>
            <person name="van Wyk S."/>
            <person name="Wingfield M.J."/>
            <person name="Xiong C."/>
            <person name="Yue Q."/>
            <person name="Zhang X."/>
        </authorList>
    </citation>
    <scope>NUCLEOTIDE SEQUENCE [LARGE SCALE GENOMIC DNA]</scope>
    <source>
        <strain evidence="2 3">BP5796</strain>
    </source>
</reference>
<evidence type="ECO:0000256" key="1">
    <source>
        <dbReference type="SAM" id="Phobius"/>
    </source>
</evidence>
<keyword evidence="1" id="KW-1133">Transmembrane helix</keyword>
<dbReference type="AlphaFoldDB" id="A0A3D8R3V2"/>
<dbReference type="InterPro" id="IPR021460">
    <property type="entry name" value="DUF3112"/>
</dbReference>
<evidence type="ECO:0000313" key="3">
    <source>
        <dbReference type="Proteomes" id="UP000256328"/>
    </source>
</evidence>
<feature type="transmembrane region" description="Helical" evidence="1">
    <location>
        <begin position="94"/>
        <end position="116"/>
    </location>
</feature>
<proteinExistence type="predicted"/>
<evidence type="ECO:0008006" key="4">
    <source>
        <dbReference type="Google" id="ProtNLM"/>
    </source>
</evidence>
<feature type="transmembrane region" description="Helical" evidence="1">
    <location>
        <begin position="171"/>
        <end position="202"/>
    </location>
</feature>
<feature type="transmembrane region" description="Helical" evidence="1">
    <location>
        <begin position="214"/>
        <end position="239"/>
    </location>
</feature>
<dbReference type="PANTHER" id="PTHR35184:SF1">
    <property type="entry name" value="INTEGRAL MEMBRANE PROTEIN"/>
    <property type="match status" value="1"/>
</dbReference>
<feature type="transmembrane region" description="Helical" evidence="1">
    <location>
        <begin position="128"/>
        <end position="151"/>
    </location>
</feature>
<dbReference type="Pfam" id="PF11309">
    <property type="entry name" value="DUF3112"/>
    <property type="match status" value="1"/>
</dbReference>
<dbReference type="Proteomes" id="UP000256328">
    <property type="component" value="Unassembled WGS sequence"/>
</dbReference>
<feature type="transmembrane region" description="Helical" evidence="1">
    <location>
        <begin position="31"/>
        <end position="47"/>
    </location>
</feature>
<feature type="transmembrane region" description="Helical" evidence="1">
    <location>
        <begin position="68"/>
        <end position="88"/>
    </location>
</feature>
<evidence type="ECO:0000313" key="2">
    <source>
        <dbReference type="EMBL" id="RDW68640.1"/>
    </source>
</evidence>
<keyword evidence="3" id="KW-1185">Reference proteome</keyword>
<dbReference type="EMBL" id="PDLN01000013">
    <property type="protein sequence ID" value="RDW68640.1"/>
    <property type="molecule type" value="Genomic_DNA"/>
</dbReference>
<dbReference type="OrthoDB" id="3357002at2759"/>
<feature type="transmembrane region" description="Helical" evidence="1">
    <location>
        <begin position="251"/>
        <end position="271"/>
    </location>
</feature>
<name>A0A3D8R3V2_9HELO</name>
<keyword evidence="1" id="KW-0812">Transmembrane</keyword>
<organism evidence="2 3">
    <name type="scientific">Coleophoma crateriformis</name>
    <dbReference type="NCBI Taxonomy" id="565419"/>
    <lineage>
        <taxon>Eukaryota</taxon>
        <taxon>Fungi</taxon>
        <taxon>Dikarya</taxon>
        <taxon>Ascomycota</taxon>
        <taxon>Pezizomycotina</taxon>
        <taxon>Leotiomycetes</taxon>
        <taxon>Helotiales</taxon>
        <taxon>Dermateaceae</taxon>
        <taxon>Coleophoma</taxon>
    </lineage>
</organism>
<dbReference type="PANTHER" id="PTHR35184">
    <property type="entry name" value="YALI0C10208P"/>
    <property type="match status" value="1"/>
</dbReference>
<accession>A0A3D8R3V2</accession>
<sequence length="326" mass="35152">MAAGGLSQRAEGPIAPTTAILGGVPNMQVDVPITAICLLFFVFGAITHLRLHKLNSKRVHKFHLSDMVFDFCMVRNITCAMRIVWATQPANNSIIVAALIFENAGVVVLFAVNTILAQRVLRALHPNFGWRPIVGVFFTGILISVPVIIIWNIVNLTLGYFAIGPETTHDFLLFGSAYTTFLSLIPILVIIGGLSAPSAVLIEDFGTGSFIAKVLILFLASSLLVAGTLTRLIGALVLYPFDAPGKVDSKVLFYITGFLLEVIVVYLYAVLRIDLRFHIPDGSRGPGDYSGMNVVEIVETSDTGTNNGDETSLQSLVSRSSSIGTK</sequence>
<gene>
    <name evidence="2" type="ORF">BP5796_09297</name>
</gene>
<keyword evidence="1" id="KW-0472">Membrane</keyword>